<evidence type="ECO:0000313" key="4">
    <source>
        <dbReference type="Proteomes" id="UP000642094"/>
    </source>
</evidence>
<dbReference type="GO" id="GO:0005524">
    <property type="term" value="F:ATP binding"/>
    <property type="evidence" value="ECO:0007669"/>
    <property type="project" value="UniProtKB-KW"/>
</dbReference>
<dbReference type="Proteomes" id="UP000642094">
    <property type="component" value="Unassembled WGS sequence"/>
</dbReference>
<keyword evidence="1" id="KW-0418">Kinase</keyword>
<name>A0ABR7ZWQ8_9CYAN</name>
<gene>
    <name evidence="3" type="ORF">H6F41_08620</name>
</gene>
<dbReference type="InterPro" id="IPR036890">
    <property type="entry name" value="HATPase_C_sf"/>
</dbReference>
<dbReference type="Pfam" id="PF13581">
    <property type="entry name" value="HATPase_c_2"/>
    <property type="match status" value="1"/>
</dbReference>
<dbReference type="RefSeq" id="WP_190403060.1">
    <property type="nucleotide sequence ID" value="NZ_JACJQB010000012.1"/>
</dbReference>
<reference evidence="3 4" key="1">
    <citation type="journal article" date="2020" name="ISME J.">
        <title>Comparative genomics reveals insights into cyanobacterial evolution and habitat adaptation.</title>
        <authorList>
            <person name="Chen M.Y."/>
            <person name="Teng W.K."/>
            <person name="Zhao L."/>
            <person name="Hu C.X."/>
            <person name="Zhou Y.K."/>
            <person name="Han B.P."/>
            <person name="Song L.R."/>
            <person name="Shu W.S."/>
        </authorList>
    </citation>
    <scope>NUCLEOTIDE SEQUENCE [LARGE SCALE GENOMIC DNA]</scope>
    <source>
        <strain evidence="3 4">FACHB-723</strain>
    </source>
</reference>
<organism evidence="3 4">
    <name type="scientific">Pseudanabaena mucicola FACHB-723</name>
    <dbReference type="NCBI Taxonomy" id="2692860"/>
    <lineage>
        <taxon>Bacteria</taxon>
        <taxon>Bacillati</taxon>
        <taxon>Cyanobacteriota</taxon>
        <taxon>Cyanophyceae</taxon>
        <taxon>Pseudanabaenales</taxon>
        <taxon>Pseudanabaenaceae</taxon>
        <taxon>Pseudanabaena</taxon>
    </lineage>
</organism>
<dbReference type="EMBL" id="JACJQB010000012">
    <property type="protein sequence ID" value="MBD2188204.1"/>
    <property type="molecule type" value="Genomic_DNA"/>
</dbReference>
<evidence type="ECO:0000256" key="1">
    <source>
        <dbReference type="ARBA" id="ARBA00022527"/>
    </source>
</evidence>
<dbReference type="InterPro" id="IPR003594">
    <property type="entry name" value="HATPase_dom"/>
</dbReference>
<feature type="domain" description="Histidine kinase/HSP90-like ATPase" evidence="2">
    <location>
        <begin position="24"/>
        <end position="136"/>
    </location>
</feature>
<proteinExistence type="predicted"/>
<protein>
    <submittedName>
        <fullName evidence="3">ATP-binding protein</fullName>
    </submittedName>
</protein>
<dbReference type="PANTHER" id="PTHR35526:SF3">
    <property type="entry name" value="ANTI-SIGMA-F FACTOR RSBW"/>
    <property type="match status" value="1"/>
</dbReference>
<comment type="caution">
    <text evidence="3">The sequence shown here is derived from an EMBL/GenBank/DDBJ whole genome shotgun (WGS) entry which is preliminary data.</text>
</comment>
<keyword evidence="4" id="KW-1185">Reference proteome</keyword>
<keyword evidence="3" id="KW-0067">ATP-binding</keyword>
<evidence type="ECO:0000313" key="3">
    <source>
        <dbReference type="EMBL" id="MBD2188204.1"/>
    </source>
</evidence>
<dbReference type="PANTHER" id="PTHR35526">
    <property type="entry name" value="ANTI-SIGMA-F FACTOR RSBW-RELATED"/>
    <property type="match status" value="1"/>
</dbReference>
<dbReference type="Gene3D" id="3.30.565.10">
    <property type="entry name" value="Histidine kinase-like ATPase, C-terminal domain"/>
    <property type="match status" value="1"/>
</dbReference>
<keyword evidence="1" id="KW-0808">Transferase</keyword>
<sequence length="147" mass="15826">MSEKPLKLRISVPPVEGIEDIPIAAVEALATKMGFDPESVQDVVQALTEALVNAVLYSTSDFDVEVLVFATTSSLIVEVHDRGSGFDIDSVPPPDFDLMSEIGVKNGGFGIHMIKALVDKVEIESSDQGTIVRMSKFLSTPKPILQP</sequence>
<dbReference type="InterPro" id="IPR050267">
    <property type="entry name" value="Anti-sigma-factor_SerPK"/>
</dbReference>
<dbReference type="CDD" id="cd16936">
    <property type="entry name" value="HATPase_RsbW-like"/>
    <property type="match status" value="1"/>
</dbReference>
<evidence type="ECO:0000259" key="2">
    <source>
        <dbReference type="Pfam" id="PF13581"/>
    </source>
</evidence>
<keyword evidence="1" id="KW-0723">Serine/threonine-protein kinase</keyword>
<dbReference type="SUPFAM" id="SSF55874">
    <property type="entry name" value="ATPase domain of HSP90 chaperone/DNA topoisomerase II/histidine kinase"/>
    <property type="match status" value="1"/>
</dbReference>
<keyword evidence="3" id="KW-0547">Nucleotide-binding</keyword>
<accession>A0ABR7ZWQ8</accession>